<dbReference type="Pfam" id="PF01051">
    <property type="entry name" value="Rep3_N"/>
    <property type="match status" value="1"/>
</dbReference>
<keyword evidence="4" id="KW-0614">Plasmid</keyword>
<dbReference type="Proteomes" id="UP000008461">
    <property type="component" value="Plasmid pHALHY01"/>
</dbReference>
<dbReference type="Pfam" id="PF21205">
    <property type="entry name" value="Rep3_C"/>
    <property type="match status" value="1"/>
</dbReference>
<reference key="2">
    <citation type="submission" date="2011-04" db="EMBL/GenBank/DDBJ databases">
        <title>Complete sequence of plasmid 1 of Haliscomenobacter hydrossis DSM 1100.</title>
        <authorList>
            <consortium name="US DOE Joint Genome Institute (JGI-PGF)"/>
            <person name="Lucas S."/>
            <person name="Han J."/>
            <person name="Lapidus A."/>
            <person name="Bruce D."/>
            <person name="Goodwin L."/>
            <person name="Pitluck S."/>
            <person name="Peters L."/>
            <person name="Kyrpides N."/>
            <person name="Mavromatis K."/>
            <person name="Ivanova N."/>
            <person name="Ovchinnikova G."/>
            <person name="Pagani I."/>
            <person name="Daligault H."/>
            <person name="Detter J.C."/>
            <person name="Han C."/>
            <person name="Land M."/>
            <person name="Hauser L."/>
            <person name="Markowitz V."/>
            <person name="Cheng J.-F."/>
            <person name="Hugenholtz P."/>
            <person name="Woyke T."/>
            <person name="Wu D."/>
            <person name="Verbarg S."/>
            <person name="Frueling A."/>
            <person name="Brambilla E."/>
            <person name="Klenk H.-P."/>
            <person name="Eisen J.A."/>
        </authorList>
    </citation>
    <scope>NUCLEOTIDE SEQUENCE</scope>
    <source>
        <strain>DSM 1100</strain>
    </source>
</reference>
<gene>
    <name evidence="4" type="ordered locus">Halhy_6642</name>
</gene>
<dbReference type="InterPro" id="IPR000525">
    <property type="entry name" value="Initiator_Rep_WH1"/>
</dbReference>
<dbReference type="InterPro" id="IPR036390">
    <property type="entry name" value="WH_DNA-bd_sf"/>
</dbReference>
<dbReference type="AlphaFoldDB" id="F4L7V0"/>
<dbReference type="Gene3D" id="1.10.10.10">
    <property type="entry name" value="Winged helix-like DNA-binding domain superfamily/Winged helix DNA-binding domain"/>
    <property type="match status" value="2"/>
</dbReference>
<dbReference type="EMBL" id="CP002692">
    <property type="protein sequence ID" value="AEE54458.1"/>
    <property type="molecule type" value="Genomic_DNA"/>
</dbReference>
<evidence type="ECO:0000313" key="4">
    <source>
        <dbReference type="EMBL" id="AEE54458.1"/>
    </source>
</evidence>
<keyword evidence="5" id="KW-1185">Reference proteome</keyword>
<dbReference type="KEGG" id="hhy:Halhy_6642"/>
<protein>
    <submittedName>
        <fullName evidence="4">Initiator RepB protein</fullName>
    </submittedName>
</protein>
<dbReference type="InterPro" id="IPR036388">
    <property type="entry name" value="WH-like_DNA-bd_sf"/>
</dbReference>
<organism evidence="4 5">
    <name type="scientific">Haliscomenobacter hydrossis (strain ATCC 27775 / DSM 1100 / LMG 10767 / O)</name>
    <dbReference type="NCBI Taxonomy" id="760192"/>
    <lineage>
        <taxon>Bacteria</taxon>
        <taxon>Pseudomonadati</taxon>
        <taxon>Bacteroidota</taxon>
        <taxon>Saprospiria</taxon>
        <taxon>Saprospirales</taxon>
        <taxon>Haliscomenobacteraceae</taxon>
        <taxon>Haliscomenobacter</taxon>
    </lineage>
</organism>
<dbReference type="RefSeq" id="WP_013768975.1">
    <property type="nucleotide sequence ID" value="NC_015511.1"/>
</dbReference>
<dbReference type="GO" id="GO:0006270">
    <property type="term" value="P:DNA replication initiation"/>
    <property type="evidence" value="ECO:0007669"/>
    <property type="project" value="InterPro"/>
</dbReference>
<accession>F4L7V0</accession>
<dbReference type="GO" id="GO:0003887">
    <property type="term" value="F:DNA-directed DNA polymerase activity"/>
    <property type="evidence" value="ECO:0007669"/>
    <property type="project" value="InterPro"/>
</dbReference>
<proteinExistence type="inferred from homology"/>
<geneLocation type="plasmid" evidence="4 5">
    <name>pHALHY01</name>
</geneLocation>
<evidence type="ECO:0000259" key="3">
    <source>
        <dbReference type="Pfam" id="PF01051"/>
    </source>
</evidence>
<keyword evidence="2" id="KW-0175">Coiled coil</keyword>
<evidence type="ECO:0000256" key="1">
    <source>
        <dbReference type="ARBA" id="ARBA00038283"/>
    </source>
</evidence>
<feature type="coiled-coil region" evidence="2">
    <location>
        <begin position="351"/>
        <end position="385"/>
    </location>
</feature>
<evidence type="ECO:0000313" key="5">
    <source>
        <dbReference type="Proteomes" id="UP000008461"/>
    </source>
</evidence>
<reference evidence="4 5" key="1">
    <citation type="journal article" date="2011" name="Stand. Genomic Sci.">
        <title>Complete genome sequence of Haliscomenobacter hydrossis type strain (O).</title>
        <authorList>
            <consortium name="US DOE Joint Genome Institute (JGI-PGF)"/>
            <person name="Daligault H."/>
            <person name="Lapidus A."/>
            <person name="Zeytun A."/>
            <person name="Nolan M."/>
            <person name="Lucas S."/>
            <person name="Del Rio T.G."/>
            <person name="Tice H."/>
            <person name="Cheng J.F."/>
            <person name="Tapia R."/>
            <person name="Han C."/>
            <person name="Goodwin L."/>
            <person name="Pitluck S."/>
            <person name="Liolios K."/>
            <person name="Pagani I."/>
            <person name="Ivanova N."/>
            <person name="Huntemann M."/>
            <person name="Mavromatis K."/>
            <person name="Mikhailova N."/>
            <person name="Pati A."/>
            <person name="Chen A."/>
            <person name="Palaniappan K."/>
            <person name="Land M."/>
            <person name="Hauser L."/>
            <person name="Brambilla E.M."/>
            <person name="Rohde M."/>
            <person name="Verbarg S."/>
            <person name="Goker M."/>
            <person name="Bristow J."/>
            <person name="Eisen J.A."/>
            <person name="Markowitz V."/>
            <person name="Hugenholtz P."/>
            <person name="Kyrpides N.C."/>
            <person name="Klenk H.P."/>
            <person name="Woyke T."/>
        </authorList>
    </citation>
    <scope>NUCLEOTIDE SEQUENCE [LARGE SCALE GENOMIC DNA]</scope>
    <source>
        <strain evidence="5">ATCC 27775 / DSM 1100 / LMG 10767 / O</strain>
        <plasmid evidence="5">Plasmid pHALHY01</plasmid>
    </source>
</reference>
<evidence type="ECO:0000256" key="2">
    <source>
        <dbReference type="SAM" id="Coils"/>
    </source>
</evidence>
<dbReference type="OrthoDB" id="1428208at2"/>
<name>F4L7V0_HALH1</name>
<dbReference type="HOGENOM" id="CLU_607963_0_0_10"/>
<comment type="similarity">
    <text evidence="1">Belongs to the initiator RepB protein family.</text>
</comment>
<dbReference type="SUPFAM" id="SSF46785">
    <property type="entry name" value="Winged helix' DNA-binding domain"/>
    <property type="match status" value="2"/>
</dbReference>
<feature type="domain" description="Initiator Rep protein WH1" evidence="3">
    <location>
        <begin position="14"/>
        <end position="161"/>
    </location>
</feature>
<sequence>MAKKNASKGNFPVVTQANQLVEAHYSPGLTTRAHKIARMLVSLISPDDKELKFYKVKVDFIKRFLGQSESTTWGSFVEEMKMVFKKLSSEPIVINREKGAVIAHFLAGVDIDPVSGYVTFEISGLLKPYLIELKNNFTSYSLAYIPALRSSYSIRVYELLSQYKKIGFRVMEVDELQRKVGSNYTLYGDFKRTVINVAQRDLEKHTDISFEFEELKVGKKVTRIKFYIYPNKPQEQNKPNQLLLDLFDNSEKNAKAPNAIADQVRESILKLGIAEEVLQEILRLGFDFIEADDKRAPANERCNNLEAWLIEKLILVEKKKAVLGNDNPGGYFVNALKGDWVSRSASSEIKNKQVQKETQDKKRQLKVLEQQLKELQKQYDREMGTIYARLVEDEAIFKACYTEARHEQSKPGLFFDDLFTPREQYEKGGFATTLVNDKLKEKYPDEFNEVIAMYHPKLHELKEGVKVLKKELGVSY</sequence>